<keyword evidence="5" id="KW-0732">Signal</keyword>
<dbReference type="Gene3D" id="3.40.50.1820">
    <property type="entry name" value="alpha/beta hydrolase"/>
    <property type="match status" value="1"/>
</dbReference>
<evidence type="ECO:0000256" key="3">
    <source>
        <dbReference type="ARBA" id="ARBA00013201"/>
    </source>
</evidence>
<dbReference type="SUPFAM" id="SSF53474">
    <property type="entry name" value="alpha/beta-Hydrolases"/>
    <property type="match status" value="1"/>
</dbReference>
<dbReference type="GO" id="GO:0003847">
    <property type="term" value="F:1-alkyl-2-acetylglycerophosphocholine esterase activity"/>
    <property type="evidence" value="ECO:0007669"/>
    <property type="project" value="UniProtKB-UniRule"/>
</dbReference>
<reference evidence="13" key="1">
    <citation type="thesis" date="2020" institute="ProQuest LLC" country="789 East Eisenhower Parkway, Ann Arbor, MI, USA">
        <title>Comparative Genomics and Chromosome Evolution.</title>
        <authorList>
            <person name="Mudd A.B."/>
        </authorList>
    </citation>
    <scope>NUCLEOTIDE SEQUENCE</scope>
    <source>
        <strain evidence="13">Female2</strain>
        <tissue evidence="13">Blood</tissue>
    </source>
</reference>
<sequence length="455" mass="51774">MAHVTRLPRDYLCKRAHHWLKQKNFGVRRVNNQLLKSMGSNSSVQFCGIPPGKGPHSVGCTDFMSAPEIQGSFFRLFYPCPDAGDYEEPLWIPRNEYYLGLADTLKSNRTLINYFFSYYFGSVKCPVKWNAPFKRGEKYPLIILSHGLGAFRTLYSAVCVGLASQGFIVAAVEHRDSSASATYYMEEKSPSHSADQVRGSLEEVWMYVKVLKQGEDEFPLRFQQVNQRADECLRALNIILDFNAGKHTANLLPSSFDWQLIKDSIDVQRISTVGHSFGAATAIKCLARDSRFRCGIALDAWMFPLKDEVFSEIKQPVMFVNSEKFHWVQNILTMKKMFSAGVERKMITIMGAVHQSFPDFTFLTGKLIGKLFKLKGNINPYVCMDIINNVTLAFLQRHLDLQRDFNKWDHLIDGEGEFIIPGTNVVLPPDQDETAKRHVEEIPARKDMGIAFKNP</sequence>
<comment type="similarity">
    <text evidence="2">Belongs to the AB hydrolase superfamily. Lipase family.</text>
</comment>
<dbReference type="FunFam" id="3.40.50.1820:FF:000062">
    <property type="entry name" value="Platelet-activating factor acetylhydrolase"/>
    <property type="match status" value="1"/>
</dbReference>
<dbReference type="Proteomes" id="UP000812440">
    <property type="component" value="Chromosome 5"/>
</dbReference>
<dbReference type="GO" id="GO:0005576">
    <property type="term" value="C:extracellular region"/>
    <property type="evidence" value="ECO:0007669"/>
    <property type="project" value="UniProtKB-SubCell"/>
</dbReference>
<accession>A0A8T2JQC8</accession>
<dbReference type="OrthoDB" id="2363873at2759"/>
<dbReference type="EMBL" id="JAACNH010000004">
    <property type="protein sequence ID" value="KAG8445753.1"/>
    <property type="molecule type" value="Genomic_DNA"/>
</dbReference>
<evidence type="ECO:0000313" key="13">
    <source>
        <dbReference type="EMBL" id="KAG8445753.1"/>
    </source>
</evidence>
<dbReference type="InterPro" id="IPR029058">
    <property type="entry name" value="AB_hydrolase_fold"/>
</dbReference>
<organism evidence="13 14">
    <name type="scientific">Hymenochirus boettgeri</name>
    <name type="common">Congo dwarf clawed frog</name>
    <dbReference type="NCBI Taxonomy" id="247094"/>
    <lineage>
        <taxon>Eukaryota</taxon>
        <taxon>Metazoa</taxon>
        <taxon>Chordata</taxon>
        <taxon>Craniata</taxon>
        <taxon>Vertebrata</taxon>
        <taxon>Euteleostomi</taxon>
        <taxon>Amphibia</taxon>
        <taxon>Batrachia</taxon>
        <taxon>Anura</taxon>
        <taxon>Pipoidea</taxon>
        <taxon>Pipidae</taxon>
        <taxon>Pipinae</taxon>
        <taxon>Hymenochirus</taxon>
    </lineage>
</organism>
<dbReference type="PANTHER" id="PTHR10272:SF12">
    <property type="entry name" value="PLATELET-ACTIVATING FACTOR ACETYLHYDROLASE"/>
    <property type="match status" value="1"/>
</dbReference>
<proteinExistence type="inferred from homology"/>
<evidence type="ECO:0000256" key="1">
    <source>
        <dbReference type="ARBA" id="ARBA00004239"/>
    </source>
</evidence>
<evidence type="ECO:0000256" key="9">
    <source>
        <dbReference type="ARBA" id="ARBA00023180"/>
    </source>
</evidence>
<dbReference type="Pfam" id="PF03403">
    <property type="entry name" value="PAF-AH_p_II"/>
    <property type="match status" value="1"/>
</dbReference>
<comment type="catalytic activity">
    <reaction evidence="11">
        <text>a 1-O-alkyl-2-acetyl-sn-glycero-3-phosphocholine + H2O = a 1-O-alkyl-sn-glycero-3-phosphocholine + acetate + H(+)</text>
        <dbReference type="Rhea" id="RHEA:17777"/>
        <dbReference type="ChEBI" id="CHEBI:15377"/>
        <dbReference type="ChEBI" id="CHEBI:15378"/>
        <dbReference type="ChEBI" id="CHEBI:30089"/>
        <dbReference type="ChEBI" id="CHEBI:30909"/>
        <dbReference type="ChEBI" id="CHEBI:36707"/>
        <dbReference type="EC" id="3.1.1.47"/>
    </reaction>
</comment>
<evidence type="ECO:0000256" key="5">
    <source>
        <dbReference type="ARBA" id="ARBA00022729"/>
    </source>
</evidence>
<dbReference type="GO" id="GO:0016042">
    <property type="term" value="P:lipid catabolic process"/>
    <property type="evidence" value="ECO:0007669"/>
    <property type="project" value="UniProtKB-KW"/>
</dbReference>
<evidence type="ECO:0000256" key="2">
    <source>
        <dbReference type="ARBA" id="ARBA00010701"/>
    </source>
</evidence>
<feature type="active site" description="Charge relay system" evidence="12">
    <location>
        <position position="354"/>
    </location>
</feature>
<evidence type="ECO:0000256" key="10">
    <source>
        <dbReference type="ARBA" id="ARBA00041198"/>
    </source>
</evidence>
<evidence type="ECO:0000256" key="11">
    <source>
        <dbReference type="PIRNR" id="PIRNR018169"/>
    </source>
</evidence>
<evidence type="ECO:0000256" key="8">
    <source>
        <dbReference type="ARBA" id="ARBA00023098"/>
    </source>
</evidence>
<evidence type="ECO:0000313" key="14">
    <source>
        <dbReference type="Proteomes" id="UP000812440"/>
    </source>
</evidence>
<dbReference type="EC" id="3.1.1.47" evidence="3 11"/>
<evidence type="ECO:0000256" key="4">
    <source>
        <dbReference type="ARBA" id="ARBA00022525"/>
    </source>
</evidence>
<comment type="subcellular location">
    <subcellularLocation>
        <location evidence="1">Secreted</location>
        <location evidence="1">Extracellular space</location>
    </subcellularLocation>
</comment>
<dbReference type="AlphaFoldDB" id="A0A8T2JQC8"/>
<dbReference type="PIRSF" id="PIRSF018169">
    <property type="entry name" value="PAF_acetylhydrolase"/>
    <property type="match status" value="1"/>
</dbReference>
<feature type="active site" description="Charge relay system" evidence="12">
    <location>
        <position position="299"/>
    </location>
</feature>
<dbReference type="InterPro" id="IPR016715">
    <property type="entry name" value="PAF_acetylhydro_eukaryote"/>
</dbReference>
<evidence type="ECO:0000256" key="7">
    <source>
        <dbReference type="ARBA" id="ARBA00022963"/>
    </source>
</evidence>
<keyword evidence="6 11" id="KW-0378">Hydrolase</keyword>
<evidence type="ECO:0000256" key="12">
    <source>
        <dbReference type="PIRSR" id="PIRSR018169-1"/>
    </source>
</evidence>
<name>A0A8T2JQC8_9PIPI</name>
<gene>
    <name evidence="13" type="ORF">GDO86_010516</name>
</gene>
<keyword evidence="9" id="KW-0325">Glycoprotein</keyword>
<evidence type="ECO:0000256" key="6">
    <source>
        <dbReference type="ARBA" id="ARBA00022801"/>
    </source>
</evidence>
<dbReference type="PANTHER" id="PTHR10272">
    <property type="entry name" value="PLATELET-ACTIVATING FACTOR ACETYLHYDROLASE"/>
    <property type="match status" value="1"/>
</dbReference>
<protein>
    <recommendedName>
        <fullName evidence="10 11">Platelet-activating factor acetylhydrolase</fullName>
        <ecNumber evidence="3 11">3.1.1.47</ecNumber>
    </recommendedName>
</protein>
<keyword evidence="7 11" id="KW-0442">Lipid degradation</keyword>
<keyword evidence="14" id="KW-1185">Reference proteome</keyword>
<keyword evidence="8 11" id="KW-0443">Lipid metabolism</keyword>
<keyword evidence="4" id="KW-0964">Secreted</keyword>
<feature type="active site" description="Nucleophile" evidence="12">
    <location>
        <position position="276"/>
    </location>
</feature>
<comment type="caution">
    <text evidence="13">The sequence shown here is derived from an EMBL/GenBank/DDBJ whole genome shotgun (WGS) entry which is preliminary data.</text>
</comment>